<organism evidence="1 2">
    <name type="scientific">Flagellimonas oceani</name>
    <dbReference type="NCBI Taxonomy" id="2698672"/>
    <lineage>
        <taxon>Bacteria</taxon>
        <taxon>Pseudomonadati</taxon>
        <taxon>Bacteroidota</taxon>
        <taxon>Flavobacteriia</taxon>
        <taxon>Flavobacteriales</taxon>
        <taxon>Flavobacteriaceae</taxon>
        <taxon>Flagellimonas</taxon>
    </lineage>
</organism>
<name>A0A6G7IZQ1_9FLAO</name>
<dbReference type="Proteomes" id="UP000502928">
    <property type="component" value="Chromosome"/>
</dbReference>
<gene>
    <name evidence="1" type="ORF">GVT53_02920</name>
</gene>
<sequence length="86" mass="9670">MKDGPKIDKDSFIRDCNLSVRTQNVLYNNAEAFGVERASWIMYSNLKVSDIGKLSLRVIGGFRNCGTKTLSEIKELCRKAGVELKE</sequence>
<dbReference type="Gene3D" id="1.10.150.20">
    <property type="entry name" value="5' to 3' exonuclease, C-terminal subdomain"/>
    <property type="match status" value="1"/>
</dbReference>
<protein>
    <recommendedName>
        <fullName evidence="3">RNA polymerase alpha subunit C-terminal domain-containing protein</fullName>
    </recommendedName>
</protein>
<evidence type="ECO:0000313" key="1">
    <source>
        <dbReference type="EMBL" id="QII43672.1"/>
    </source>
</evidence>
<keyword evidence="2" id="KW-1185">Reference proteome</keyword>
<reference evidence="1 2" key="1">
    <citation type="submission" date="2020-02" db="EMBL/GenBank/DDBJ databases">
        <title>Complete genome of Muricauda sp. 501str8.</title>
        <authorList>
            <person name="Dong B."/>
            <person name="Zhu S."/>
            <person name="Yang J."/>
            <person name="Chen J."/>
        </authorList>
    </citation>
    <scope>NUCLEOTIDE SEQUENCE [LARGE SCALE GENOMIC DNA]</scope>
    <source>
        <strain evidence="1 2">501str8</strain>
    </source>
</reference>
<dbReference type="AlphaFoldDB" id="A0A6G7IZQ1"/>
<dbReference type="KEGG" id="mut:GVT53_02920"/>
<dbReference type="EMBL" id="CP049616">
    <property type="protein sequence ID" value="QII43672.1"/>
    <property type="molecule type" value="Genomic_DNA"/>
</dbReference>
<accession>A0A6G7IZQ1</accession>
<proteinExistence type="predicted"/>
<dbReference type="RefSeq" id="WP_166247341.1">
    <property type="nucleotide sequence ID" value="NZ_CP049616.1"/>
</dbReference>
<evidence type="ECO:0008006" key="3">
    <source>
        <dbReference type="Google" id="ProtNLM"/>
    </source>
</evidence>
<evidence type="ECO:0000313" key="2">
    <source>
        <dbReference type="Proteomes" id="UP000502928"/>
    </source>
</evidence>